<feature type="transmembrane region" description="Helical" evidence="1">
    <location>
        <begin position="200"/>
        <end position="218"/>
    </location>
</feature>
<accession>A0ABP8PMS5</accession>
<protein>
    <recommendedName>
        <fullName evidence="4">Cytochrome c biogenesis protein CcdA</fullName>
    </recommendedName>
</protein>
<evidence type="ECO:0000313" key="2">
    <source>
        <dbReference type="EMBL" id="GAA4488617.1"/>
    </source>
</evidence>
<keyword evidence="1" id="KW-0812">Transmembrane</keyword>
<feature type="transmembrane region" description="Helical" evidence="1">
    <location>
        <begin position="51"/>
        <end position="77"/>
    </location>
</feature>
<dbReference type="PANTHER" id="PTHR31272">
    <property type="entry name" value="CYTOCHROME C-TYPE BIOGENESIS PROTEIN HI_1454-RELATED"/>
    <property type="match status" value="1"/>
</dbReference>
<dbReference type="EMBL" id="BAABGP010000018">
    <property type="protein sequence ID" value="GAA4488617.1"/>
    <property type="molecule type" value="Genomic_DNA"/>
</dbReference>
<feature type="transmembrane region" description="Helical" evidence="1">
    <location>
        <begin position="156"/>
        <end position="179"/>
    </location>
</feature>
<dbReference type="Proteomes" id="UP001500731">
    <property type="component" value="Unassembled WGS sequence"/>
</dbReference>
<evidence type="ECO:0000313" key="3">
    <source>
        <dbReference type="Proteomes" id="UP001500731"/>
    </source>
</evidence>
<keyword evidence="1" id="KW-0472">Membrane</keyword>
<sequence length="293" mass="29556">MTGGAVAYAFVLGMIGLLNPCGFPLLPVYLTAFIDTTQDGWTRRSLAAMRAGAALTIGFLAVFGVAAAAIASIHGLIDASAPWVMLVVSTAIIVLGVLGLCGKMISVLSVPRFRAGTAFFAMVGFGIAYAIGSLSCSLPVFIAAVGGALTTGTTPAIVATVTAYGLGMGLFAIVAALIVSCADAAALRALRPAAAYIPRAAGGVCVAIGLYLLAFWAGRLGAPDLAAPITRVLDGFQSAASQTLEQAWLPLGAALVAVVLTVLVSAAIREHARSPAAAPAENSEERETHGIAE</sequence>
<comment type="caution">
    <text evidence="2">The sequence shown here is derived from an EMBL/GenBank/DDBJ whole genome shotgun (WGS) entry which is preliminary data.</text>
</comment>
<feature type="transmembrane region" description="Helical" evidence="1">
    <location>
        <begin position="247"/>
        <end position="268"/>
    </location>
</feature>
<dbReference type="RefSeq" id="WP_345187996.1">
    <property type="nucleotide sequence ID" value="NZ_BAABGP010000018.1"/>
</dbReference>
<proteinExistence type="predicted"/>
<name>A0ABP8PMS5_9MICO</name>
<dbReference type="PANTHER" id="PTHR31272:SF4">
    <property type="entry name" value="CYTOCHROME C-TYPE BIOGENESIS PROTEIN HI_1454-RELATED"/>
    <property type="match status" value="1"/>
</dbReference>
<feature type="transmembrane region" description="Helical" evidence="1">
    <location>
        <begin position="6"/>
        <end position="30"/>
    </location>
</feature>
<keyword evidence="1" id="KW-1133">Transmembrane helix</keyword>
<evidence type="ECO:0000256" key="1">
    <source>
        <dbReference type="SAM" id="Phobius"/>
    </source>
</evidence>
<gene>
    <name evidence="2" type="ORF">GCM10023171_28330</name>
</gene>
<keyword evidence="3" id="KW-1185">Reference proteome</keyword>
<evidence type="ECO:0008006" key="4">
    <source>
        <dbReference type="Google" id="ProtNLM"/>
    </source>
</evidence>
<feature type="transmembrane region" description="Helical" evidence="1">
    <location>
        <begin position="83"/>
        <end position="105"/>
    </location>
</feature>
<reference evidence="3" key="1">
    <citation type="journal article" date="2019" name="Int. J. Syst. Evol. Microbiol.">
        <title>The Global Catalogue of Microorganisms (GCM) 10K type strain sequencing project: providing services to taxonomists for standard genome sequencing and annotation.</title>
        <authorList>
            <consortium name="The Broad Institute Genomics Platform"/>
            <consortium name="The Broad Institute Genome Sequencing Center for Infectious Disease"/>
            <person name="Wu L."/>
            <person name="Ma J."/>
        </authorList>
    </citation>
    <scope>NUCLEOTIDE SEQUENCE [LARGE SCALE GENOMIC DNA]</scope>
    <source>
        <strain evidence="3">JCM 17839</strain>
    </source>
</reference>
<feature type="transmembrane region" description="Helical" evidence="1">
    <location>
        <begin position="117"/>
        <end position="144"/>
    </location>
</feature>
<dbReference type="InterPro" id="IPR051790">
    <property type="entry name" value="Cytochrome_c-biogenesis_DsbD"/>
</dbReference>
<organism evidence="2 3">
    <name type="scientific">Microbacterium panaciterrae</name>
    <dbReference type="NCBI Taxonomy" id="985759"/>
    <lineage>
        <taxon>Bacteria</taxon>
        <taxon>Bacillati</taxon>
        <taxon>Actinomycetota</taxon>
        <taxon>Actinomycetes</taxon>
        <taxon>Micrococcales</taxon>
        <taxon>Microbacteriaceae</taxon>
        <taxon>Microbacterium</taxon>
    </lineage>
</organism>